<dbReference type="PANTHER" id="PTHR12300">
    <property type="entry name" value="HVA22-LIKE PROTEINS"/>
    <property type="match status" value="1"/>
</dbReference>
<feature type="non-terminal residue" evidence="7">
    <location>
        <position position="1"/>
    </location>
</feature>
<gene>
    <name evidence="7" type="ORF">Agub_g16037</name>
</gene>
<protein>
    <recommendedName>
        <fullName evidence="6">HVA22-like protein</fullName>
    </recommendedName>
</protein>
<evidence type="ECO:0000256" key="1">
    <source>
        <dbReference type="ARBA" id="ARBA00004141"/>
    </source>
</evidence>
<dbReference type="EMBL" id="BMAR01000117">
    <property type="protein sequence ID" value="GFR53259.1"/>
    <property type="molecule type" value="Genomic_DNA"/>
</dbReference>
<evidence type="ECO:0000313" key="8">
    <source>
        <dbReference type="Proteomes" id="UP001054857"/>
    </source>
</evidence>
<accession>A0AAD3E683</accession>
<dbReference type="Proteomes" id="UP001054857">
    <property type="component" value="Unassembled WGS sequence"/>
</dbReference>
<evidence type="ECO:0000256" key="3">
    <source>
        <dbReference type="ARBA" id="ARBA00022692"/>
    </source>
</evidence>
<evidence type="ECO:0000256" key="2">
    <source>
        <dbReference type="ARBA" id="ARBA00008573"/>
    </source>
</evidence>
<evidence type="ECO:0000256" key="5">
    <source>
        <dbReference type="ARBA" id="ARBA00023136"/>
    </source>
</evidence>
<dbReference type="GO" id="GO:0016020">
    <property type="term" value="C:membrane"/>
    <property type="evidence" value="ECO:0007669"/>
    <property type="project" value="UniProtKB-SubCell"/>
</dbReference>
<dbReference type="PANTHER" id="PTHR12300:SF161">
    <property type="entry name" value="RECEPTOR EXPRESSION-ENHANCING PROTEIN"/>
    <property type="match status" value="1"/>
</dbReference>
<keyword evidence="8" id="KW-1185">Reference proteome</keyword>
<keyword evidence="3" id="KW-0812">Transmembrane</keyword>
<dbReference type="InterPro" id="IPR004345">
    <property type="entry name" value="TB2_DP1_HVA22"/>
</dbReference>
<dbReference type="AlphaFoldDB" id="A0AAD3E683"/>
<name>A0AAD3E683_9CHLO</name>
<organism evidence="7 8">
    <name type="scientific">Astrephomene gubernaculifera</name>
    <dbReference type="NCBI Taxonomy" id="47775"/>
    <lineage>
        <taxon>Eukaryota</taxon>
        <taxon>Viridiplantae</taxon>
        <taxon>Chlorophyta</taxon>
        <taxon>core chlorophytes</taxon>
        <taxon>Chlorophyceae</taxon>
        <taxon>CS clade</taxon>
        <taxon>Chlamydomonadales</taxon>
        <taxon>Astrephomenaceae</taxon>
        <taxon>Astrephomene</taxon>
    </lineage>
</organism>
<evidence type="ECO:0000256" key="4">
    <source>
        <dbReference type="ARBA" id="ARBA00022989"/>
    </source>
</evidence>
<keyword evidence="5" id="KW-0472">Membrane</keyword>
<comment type="similarity">
    <text evidence="2 6">Belongs to the DP1 family.</text>
</comment>
<sequence>MEVVAPYASWALGLLSQLSQQASPASVAATSAPVVKTAIPSPMSLGLKILLEPTAGGLVFRAASNTLAIVYPVYASAKAIESEGSADDVQWLTYWTLYGSIILAEHVADKVLGRVPYYYHAKFAALLWLQLPQTRGATYLYTRYYKPALARYGPRIDAVLARGQQLLSLLYSTYRLPLEASLA</sequence>
<evidence type="ECO:0000313" key="7">
    <source>
        <dbReference type="EMBL" id="GFR53259.1"/>
    </source>
</evidence>
<comment type="subcellular location">
    <subcellularLocation>
        <location evidence="1 6">Membrane</location>
        <topology evidence="1 6">Multi-pass membrane protein</topology>
    </subcellularLocation>
</comment>
<dbReference type="Pfam" id="PF03134">
    <property type="entry name" value="TB2_DP1_HVA22"/>
    <property type="match status" value="1"/>
</dbReference>
<comment type="caution">
    <text evidence="7">The sequence shown here is derived from an EMBL/GenBank/DDBJ whole genome shotgun (WGS) entry which is preliminary data.</text>
</comment>
<reference evidence="7 8" key="1">
    <citation type="journal article" date="2021" name="Sci. Rep.">
        <title>Genome sequencing of the multicellular alga Astrephomene provides insights into convergent evolution of germ-soma differentiation.</title>
        <authorList>
            <person name="Yamashita S."/>
            <person name="Yamamoto K."/>
            <person name="Matsuzaki R."/>
            <person name="Suzuki S."/>
            <person name="Yamaguchi H."/>
            <person name="Hirooka S."/>
            <person name="Minakuchi Y."/>
            <person name="Miyagishima S."/>
            <person name="Kawachi M."/>
            <person name="Toyoda A."/>
            <person name="Nozaki H."/>
        </authorList>
    </citation>
    <scope>NUCLEOTIDE SEQUENCE [LARGE SCALE GENOMIC DNA]</scope>
    <source>
        <strain evidence="7 8">NIES-4017</strain>
    </source>
</reference>
<evidence type="ECO:0000256" key="6">
    <source>
        <dbReference type="RuleBase" id="RU362006"/>
    </source>
</evidence>
<proteinExistence type="inferred from homology"/>
<keyword evidence="4" id="KW-1133">Transmembrane helix</keyword>